<gene>
    <name evidence="1" type="ORF">BOKJ2_LOCUS7382</name>
</gene>
<dbReference type="AlphaFoldDB" id="A0A811KP03"/>
<dbReference type="Proteomes" id="UP000614601">
    <property type="component" value="Unassembled WGS sequence"/>
</dbReference>
<reference evidence="1" key="1">
    <citation type="submission" date="2020-09" db="EMBL/GenBank/DDBJ databases">
        <authorList>
            <person name="Kikuchi T."/>
        </authorList>
    </citation>
    <scope>NUCLEOTIDE SEQUENCE</scope>
    <source>
        <strain evidence="1">SH1</strain>
    </source>
</reference>
<dbReference type="EMBL" id="CAJFDH010000004">
    <property type="protein sequence ID" value="CAD5218172.1"/>
    <property type="molecule type" value="Genomic_DNA"/>
</dbReference>
<sequence length="124" mass="14338">MEFFALPAYEEALECPVVEVGGLFDQPPPLYSEVDPTIVEPPAEDEEVPAFEQVTAPDMQYNPYDHEEGYEAWNDEKLKEMEISDEMRAEFDKIVIENRREELESSSRLDQLQEAALKLTFGYQ</sequence>
<accession>A0A811KP03</accession>
<proteinExistence type="predicted"/>
<protein>
    <submittedName>
        <fullName evidence="1">Uncharacterized protein</fullName>
    </submittedName>
</protein>
<evidence type="ECO:0000313" key="1">
    <source>
        <dbReference type="EMBL" id="CAD5218172.1"/>
    </source>
</evidence>
<name>A0A811KP03_9BILA</name>
<evidence type="ECO:0000313" key="2">
    <source>
        <dbReference type="Proteomes" id="UP000614601"/>
    </source>
</evidence>
<organism evidence="1 2">
    <name type="scientific">Bursaphelenchus okinawaensis</name>
    <dbReference type="NCBI Taxonomy" id="465554"/>
    <lineage>
        <taxon>Eukaryota</taxon>
        <taxon>Metazoa</taxon>
        <taxon>Ecdysozoa</taxon>
        <taxon>Nematoda</taxon>
        <taxon>Chromadorea</taxon>
        <taxon>Rhabditida</taxon>
        <taxon>Tylenchina</taxon>
        <taxon>Tylenchomorpha</taxon>
        <taxon>Aphelenchoidea</taxon>
        <taxon>Aphelenchoididae</taxon>
        <taxon>Bursaphelenchus</taxon>
    </lineage>
</organism>
<keyword evidence="2" id="KW-1185">Reference proteome</keyword>
<comment type="caution">
    <text evidence="1">The sequence shown here is derived from an EMBL/GenBank/DDBJ whole genome shotgun (WGS) entry which is preliminary data.</text>
</comment>
<dbReference type="Proteomes" id="UP000783686">
    <property type="component" value="Unassembled WGS sequence"/>
</dbReference>
<dbReference type="EMBL" id="CAJFCW020000004">
    <property type="protein sequence ID" value="CAG9109490.1"/>
    <property type="molecule type" value="Genomic_DNA"/>
</dbReference>